<keyword evidence="5" id="KW-1185">Reference proteome</keyword>
<reference evidence="4 5" key="1">
    <citation type="submission" date="2022-06" db="EMBL/GenBank/DDBJ databases">
        <title>Isolation of gut microbiota from human fecal samples.</title>
        <authorList>
            <person name="Pamer E.G."/>
            <person name="Barat B."/>
            <person name="Waligurski E."/>
            <person name="Medina S."/>
            <person name="Paddock L."/>
            <person name="Mostad J."/>
        </authorList>
    </citation>
    <scope>NUCLEOTIDE SEQUENCE [LARGE SCALE GENOMIC DNA]</scope>
    <source>
        <strain evidence="4 5">DFI.6.1</strain>
    </source>
</reference>
<evidence type="ECO:0000313" key="4">
    <source>
        <dbReference type="EMBL" id="MCQ5120750.1"/>
    </source>
</evidence>
<sequence>MKESRLFRILYYILENGRTSAPVLAKQFEVSVRTIYRDIDVISSAGIPIYVTPGRNGGVQIHKNYILNRAMLTDKEKQEILSALQSTSLVNALPGNATLTKLSALFQQPSDNWFEVDFSRWGIKSQDDTSFSLLKKAILSHHAVKIVYVNTNGQKTERTVYPLKMVFKARQWYLKAFCVNKNDFRLFKMSRMLKLHLLSETFVPMEYPNPIDDLQKTYPKTVLLFPKEMAYRVYDEFEATEIKEIENGSLLVSVEMPQDNWLIGYLLSFGSTVEILEPSWLRKALAIEAEKIYNKNIS</sequence>
<feature type="domain" description="WCX" evidence="3">
    <location>
        <begin position="221"/>
        <end position="292"/>
    </location>
</feature>
<dbReference type="PANTHER" id="PTHR34580:SF1">
    <property type="entry name" value="PROTEIN PAFC"/>
    <property type="match status" value="1"/>
</dbReference>
<dbReference type="InterPro" id="IPR028349">
    <property type="entry name" value="PafC-like"/>
</dbReference>
<organism evidence="4 5">
    <name type="scientific">Massilicoli timonensis</name>
    <dbReference type="NCBI Taxonomy" id="2015901"/>
    <lineage>
        <taxon>Bacteria</taxon>
        <taxon>Bacillati</taxon>
        <taxon>Bacillota</taxon>
        <taxon>Erysipelotrichia</taxon>
        <taxon>Erysipelotrichales</taxon>
        <taxon>Erysipelotrichaceae</taxon>
        <taxon>Massilicoli</taxon>
    </lineage>
</organism>
<evidence type="ECO:0000313" key="5">
    <source>
        <dbReference type="Proteomes" id="UP001524435"/>
    </source>
</evidence>
<dbReference type="InterPro" id="IPR026881">
    <property type="entry name" value="WYL_dom"/>
</dbReference>
<feature type="domain" description="WYL" evidence="2">
    <location>
        <begin position="131"/>
        <end position="196"/>
    </location>
</feature>
<dbReference type="InterPro" id="IPR036388">
    <property type="entry name" value="WH-like_DNA-bd_sf"/>
</dbReference>
<dbReference type="Pfam" id="PF25583">
    <property type="entry name" value="WCX"/>
    <property type="match status" value="1"/>
</dbReference>
<dbReference type="PIRSF" id="PIRSF016838">
    <property type="entry name" value="PafC"/>
    <property type="match status" value="1"/>
</dbReference>
<dbReference type="InterPro" id="IPR057727">
    <property type="entry name" value="WCX_dom"/>
</dbReference>
<evidence type="ECO:0000259" key="1">
    <source>
        <dbReference type="Pfam" id="PF08279"/>
    </source>
</evidence>
<dbReference type="InterPro" id="IPR051534">
    <property type="entry name" value="CBASS_pafABC_assoc_protein"/>
</dbReference>
<dbReference type="InterPro" id="IPR036390">
    <property type="entry name" value="WH_DNA-bd_sf"/>
</dbReference>
<comment type="caution">
    <text evidence="4">The sequence shown here is derived from an EMBL/GenBank/DDBJ whole genome shotgun (WGS) entry which is preliminary data.</text>
</comment>
<gene>
    <name evidence="4" type="ORF">NE663_00555</name>
</gene>
<dbReference type="Pfam" id="PF08279">
    <property type="entry name" value="HTH_11"/>
    <property type="match status" value="1"/>
</dbReference>
<dbReference type="RefSeq" id="WP_256197233.1">
    <property type="nucleotide sequence ID" value="NZ_CALVCM010000034.1"/>
</dbReference>
<evidence type="ECO:0000259" key="3">
    <source>
        <dbReference type="Pfam" id="PF25583"/>
    </source>
</evidence>
<evidence type="ECO:0000259" key="2">
    <source>
        <dbReference type="Pfam" id="PF13280"/>
    </source>
</evidence>
<dbReference type="Pfam" id="PF13280">
    <property type="entry name" value="WYL"/>
    <property type="match status" value="1"/>
</dbReference>
<protein>
    <submittedName>
        <fullName evidence="4">YafY family transcriptional regulator</fullName>
    </submittedName>
</protein>
<accession>A0ABT1SI11</accession>
<proteinExistence type="predicted"/>
<dbReference type="InterPro" id="IPR013196">
    <property type="entry name" value="HTH_11"/>
</dbReference>
<dbReference type="PANTHER" id="PTHR34580">
    <property type="match status" value="1"/>
</dbReference>
<name>A0ABT1SI11_9FIRM</name>
<dbReference type="Gene3D" id="1.10.10.10">
    <property type="entry name" value="Winged helix-like DNA-binding domain superfamily/Winged helix DNA-binding domain"/>
    <property type="match status" value="1"/>
</dbReference>
<dbReference type="EMBL" id="JANGCH010000001">
    <property type="protein sequence ID" value="MCQ5120750.1"/>
    <property type="molecule type" value="Genomic_DNA"/>
</dbReference>
<dbReference type="Proteomes" id="UP001524435">
    <property type="component" value="Unassembled WGS sequence"/>
</dbReference>
<dbReference type="SUPFAM" id="SSF46785">
    <property type="entry name" value="Winged helix' DNA-binding domain"/>
    <property type="match status" value="1"/>
</dbReference>
<feature type="domain" description="Helix-turn-helix type 11" evidence="1">
    <location>
        <begin position="5"/>
        <end position="58"/>
    </location>
</feature>
<dbReference type="PROSITE" id="PS52050">
    <property type="entry name" value="WYL"/>
    <property type="match status" value="1"/>
</dbReference>